<name>A0A0X3TL56_9RHOB</name>
<organism evidence="1 2">
    <name type="scientific">Ruegeria marisrubri</name>
    <dbReference type="NCBI Taxonomy" id="1685379"/>
    <lineage>
        <taxon>Bacteria</taxon>
        <taxon>Pseudomonadati</taxon>
        <taxon>Pseudomonadota</taxon>
        <taxon>Alphaproteobacteria</taxon>
        <taxon>Rhodobacterales</taxon>
        <taxon>Roseobacteraceae</taxon>
        <taxon>Ruegeria</taxon>
    </lineage>
</organism>
<dbReference type="AlphaFoldDB" id="A0A0X3TL56"/>
<evidence type="ECO:0000313" key="1">
    <source>
        <dbReference type="EMBL" id="KUJ76495.1"/>
    </source>
</evidence>
<gene>
    <name evidence="1" type="ORF">AVO45_11950</name>
</gene>
<dbReference type="OrthoDB" id="7870971at2"/>
<dbReference type="RefSeq" id="WP_068348396.1">
    <property type="nucleotide sequence ID" value="NZ_LQBQ01000035.1"/>
</dbReference>
<keyword evidence="2" id="KW-1185">Reference proteome</keyword>
<dbReference type="GO" id="GO:0005524">
    <property type="term" value="F:ATP binding"/>
    <property type="evidence" value="ECO:0007669"/>
    <property type="project" value="UniProtKB-KW"/>
</dbReference>
<keyword evidence="1" id="KW-0547">Nucleotide-binding</keyword>
<proteinExistence type="predicted"/>
<dbReference type="EMBL" id="LQBQ01000035">
    <property type="protein sequence ID" value="KUJ76495.1"/>
    <property type="molecule type" value="Genomic_DNA"/>
</dbReference>
<dbReference type="Proteomes" id="UP000053791">
    <property type="component" value="Unassembled WGS sequence"/>
</dbReference>
<protein>
    <submittedName>
        <fullName evidence="1">ABC transporter ATP-binding protein</fullName>
    </submittedName>
</protein>
<sequence length="199" mass="21831">MPIAHLLEHFDADPRGGVTVHPMSEEALEEERLAAFERGYAAGWEDALSAQQVSRNRIEASLAETLETLSFTYHEALHRMTLSLEPLFHSLVKIALPQMLEQGFGQQIVTQLKEMAGDQMAQPVELVVPPGVGGELQPLLEREFSMPVQLIEDAALLPGQAGLRVGTAECEVDCRALLAAIDEAFDAFLYQAKEGALHE</sequence>
<keyword evidence="1" id="KW-0067">ATP-binding</keyword>
<reference evidence="2" key="1">
    <citation type="submission" date="2015-12" db="EMBL/GenBank/DDBJ databases">
        <authorList>
            <person name="Zhang G."/>
            <person name="Stingl U."/>
        </authorList>
    </citation>
    <scope>NUCLEOTIDE SEQUENCE [LARGE SCALE GENOMIC DNA]</scope>
    <source>
        <strain evidence="2">ZGT118</strain>
    </source>
</reference>
<accession>A0A0X3TL56</accession>
<dbReference type="STRING" id="1685379.AVO45_11950"/>
<evidence type="ECO:0000313" key="2">
    <source>
        <dbReference type="Proteomes" id="UP000053791"/>
    </source>
</evidence>
<comment type="caution">
    <text evidence="1">The sequence shown here is derived from an EMBL/GenBank/DDBJ whole genome shotgun (WGS) entry which is preliminary data.</text>
</comment>